<sequence>MLDPEVEHLPDSKLYPGGGLIIRYTDTKGCLHREIFSSNDLIAFSKKWLSVAVESICPSRNIVIERLMNVDGLEVGFAPPKHRDRHLYRGVPNLFGVDIVGVSGQPQAVNTRVQVSIGVRPPHAIERPGDIVTALDDVGVRMDRFDLIPSRYPVAADLEYVFKDGKHEVTYTFHHNLLSEPAPERLPRWGRTRTVLRQSRSVD</sequence>
<keyword evidence="2" id="KW-1185">Reference proteome</keyword>
<reference evidence="1" key="1">
    <citation type="submission" date="2023-06" db="EMBL/GenBank/DDBJ databases">
        <authorList>
            <consortium name="Lawrence Berkeley National Laboratory"/>
            <person name="Ahrendt S."/>
            <person name="Sahu N."/>
            <person name="Indic B."/>
            <person name="Wong-Bajracharya J."/>
            <person name="Merenyi Z."/>
            <person name="Ke H.-M."/>
            <person name="Monk M."/>
            <person name="Kocsube S."/>
            <person name="Drula E."/>
            <person name="Lipzen A."/>
            <person name="Balint B."/>
            <person name="Henrissat B."/>
            <person name="Andreopoulos B."/>
            <person name="Martin F.M."/>
            <person name="Harder C.B."/>
            <person name="Rigling D."/>
            <person name="Ford K.L."/>
            <person name="Foster G.D."/>
            <person name="Pangilinan J."/>
            <person name="Papanicolaou A."/>
            <person name="Barry K."/>
            <person name="LaButti K."/>
            <person name="Viragh M."/>
            <person name="Koriabine M."/>
            <person name="Yan M."/>
            <person name="Riley R."/>
            <person name="Champramary S."/>
            <person name="Plett K.L."/>
            <person name="Tsai I.J."/>
            <person name="Slot J."/>
            <person name="Sipos G."/>
            <person name="Plett J."/>
            <person name="Nagy L.G."/>
            <person name="Grigoriev I.V."/>
        </authorList>
    </citation>
    <scope>NUCLEOTIDE SEQUENCE</scope>
    <source>
        <strain evidence="1">HWK02</strain>
    </source>
</reference>
<protein>
    <submittedName>
        <fullName evidence="1">Uncharacterized protein</fullName>
    </submittedName>
</protein>
<accession>A0AA39Q826</accession>
<dbReference type="Proteomes" id="UP001175228">
    <property type="component" value="Unassembled WGS sequence"/>
</dbReference>
<comment type="caution">
    <text evidence="1">The sequence shown here is derived from an EMBL/GenBank/DDBJ whole genome shotgun (WGS) entry which is preliminary data.</text>
</comment>
<gene>
    <name evidence="1" type="ORF">EDD18DRAFT_1352926</name>
</gene>
<name>A0AA39Q826_9AGAR</name>
<organism evidence="1 2">
    <name type="scientific">Armillaria luteobubalina</name>
    <dbReference type="NCBI Taxonomy" id="153913"/>
    <lineage>
        <taxon>Eukaryota</taxon>
        <taxon>Fungi</taxon>
        <taxon>Dikarya</taxon>
        <taxon>Basidiomycota</taxon>
        <taxon>Agaricomycotina</taxon>
        <taxon>Agaricomycetes</taxon>
        <taxon>Agaricomycetidae</taxon>
        <taxon>Agaricales</taxon>
        <taxon>Marasmiineae</taxon>
        <taxon>Physalacriaceae</taxon>
        <taxon>Armillaria</taxon>
    </lineage>
</organism>
<evidence type="ECO:0000313" key="1">
    <source>
        <dbReference type="EMBL" id="KAK0497076.1"/>
    </source>
</evidence>
<dbReference type="AlphaFoldDB" id="A0AA39Q826"/>
<evidence type="ECO:0000313" key="2">
    <source>
        <dbReference type="Proteomes" id="UP001175228"/>
    </source>
</evidence>
<proteinExistence type="predicted"/>
<dbReference type="EMBL" id="JAUEPU010000014">
    <property type="protein sequence ID" value="KAK0497076.1"/>
    <property type="molecule type" value="Genomic_DNA"/>
</dbReference>